<keyword evidence="3" id="KW-1185">Reference proteome</keyword>
<protein>
    <submittedName>
        <fullName evidence="2">Uncharacterized protein</fullName>
    </submittedName>
</protein>
<sequence>MSVKEDRGVSGQWNTGYVAGRAYPRGCATQPHPSARVKPGQGYAKPPSRTSCTNASSSPPCPVVYSDKTDAHLIHTFFLKQEKSCTMDTAGYF</sequence>
<name>A0A5B7CET6_PORTR</name>
<dbReference type="EMBL" id="VSRR010000015">
    <property type="protein sequence ID" value="MPC08039.1"/>
    <property type="molecule type" value="Genomic_DNA"/>
</dbReference>
<dbReference type="Proteomes" id="UP000324222">
    <property type="component" value="Unassembled WGS sequence"/>
</dbReference>
<gene>
    <name evidence="2" type="ORF">E2C01_000610</name>
</gene>
<evidence type="ECO:0000313" key="2">
    <source>
        <dbReference type="EMBL" id="MPC08039.1"/>
    </source>
</evidence>
<evidence type="ECO:0000256" key="1">
    <source>
        <dbReference type="SAM" id="MobiDB-lite"/>
    </source>
</evidence>
<reference evidence="2 3" key="1">
    <citation type="submission" date="2019-05" db="EMBL/GenBank/DDBJ databases">
        <title>Another draft genome of Portunus trituberculatus and its Hox gene families provides insights of decapod evolution.</title>
        <authorList>
            <person name="Jeong J.-H."/>
            <person name="Song I."/>
            <person name="Kim S."/>
            <person name="Choi T."/>
            <person name="Kim D."/>
            <person name="Ryu S."/>
            <person name="Kim W."/>
        </authorList>
    </citation>
    <scope>NUCLEOTIDE SEQUENCE [LARGE SCALE GENOMIC DNA]</scope>
    <source>
        <tissue evidence="2">Muscle</tissue>
    </source>
</reference>
<accession>A0A5B7CET6</accession>
<organism evidence="2 3">
    <name type="scientific">Portunus trituberculatus</name>
    <name type="common">Swimming crab</name>
    <name type="synonym">Neptunus trituberculatus</name>
    <dbReference type="NCBI Taxonomy" id="210409"/>
    <lineage>
        <taxon>Eukaryota</taxon>
        <taxon>Metazoa</taxon>
        <taxon>Ecdysozoa</taxon>
        <taxon>Arthropoda</taxon>
        <taxon>Crustacea</taxon>
        <taxon>Multicrustacea</taxon>
        <taxon>Malacostraca</taxon>
        <taxon>Eumalacostraca</taxon>
        <taxon>Eucarida</taxon>
        <taxon>Decapoda</taxon>
        <taxon>Pleocyemata</taxon>
        <taxon>Brachyura</taxon>
        <taxon>Eubrachyura</taxon>
        <taxon>Portunoidea</taxon>
        <taxon>Portunidae</taxon>
        <taxon>Portuninae</taxon>
        <taxon>Portunus</taxon>
    </lineage>
</organism>
<dbReference type="AlphaFoldDB" id="A0A5B7CET6"/>
<feature type="region of interest" description="Disordered" evidence="1">
    <location>
        <begin position="27"/>
        <end position="59"/>
    </location>
</feature>
<evidence type="ECO:0000313" key="3">
    <source>
        <dbReference type="Proteomes" id="UP000324222"/>
    </source>
</evidence>
<comment type="caution">
    <text evidence="2">The sequence shown here is derived from an EMBL/GenBank/DDBJ whole genome shotgun (WGS) entry which is preliminary data.</text>
</comment>
<proteinExistence type="predicted"/>
<feature type="compositionally biased region" description="Polar residues" evidence="1">
    <location>
        <begin position="48"/>
        <end position="58"/>
    </location>
</feature>